<dbReference type="EMBL" id="PCVL01000056">
    <property type="protein sequence ID" value="PIQ72274.1"/>
    <property type="molecule type" value="Genomic_DNA"/>
</dbReference>
<keyword evidence="3" id="KW-1133">Transmembrane helix</keyword>
<name>A0A2H0KPG7_9BACT</name>
<dbReference type="PANTHER" id="PTHR34136">
    <property type="match status" value="1"/>
</dbReference>
<protein>
    <recommendedName>
        <fullName evidence="6">Glycosyltransferase</fullName>
    </recommendedName>
</protein>
<reference evidence="4 5" key="1">
    <citation type="submission" date="2017-09" db="EMBL/GenBank/DDBJ databases">
        <title>Depth-based differentiation of microbial function through sediment-hosted aquifers and enrichment of novel symbionts in the deep terrestrial subsurface.</title>
        <authorList>
            <person name="Probst A.J."/>
            <person name="Ladd B."/>
            <person name="Jarett J.K."/>
            <person name="Geller-Mcgrath D.E."/>
            <person name="Sieber C.M."/>
            <person name="Emerson J.B."/>
            <person name="Anantharaman K."/>
            <person name="Thomas B.C."/>
            <person name="Malmstrom R."/>
            <person name="Stieglmeier M."/>
            <person name="Klingl A."/>
            <person name="Woyke T."/>
            <person name="Ryan C.M."/>
            <person name="Banfield J.F."/>
        </authorList>
    </citation>
    <scope>NUCLEOTIDE SEQUENCE [LARGE SCALE GENOMIC DNA]</scope>
    <source>
        <strain evidence="4">CG11_big_fil_rev_8_21_14_0_20_35_14</strain>
    </source>
</reference>
<dbReference type="NCBIfam" id="TIGR00696">
    <property type="entry name" value="wecG_tagA_cpsF"/>
    <property type="match status" value="1"/>
</dbReference>
<evidence type="ECO:0000256" key="3">
    <source>
        <dbReference type="SAM" id="Phobius"/>
    </source>
</evidence>
<proteinExistence type="predicted"/>
<feature type="transmembrane region" description="Helical" evidence="3">
    <location>
        <begin position="179"/>
        <end position="198"/>
    </location>
</feature>
<evidence type="ECO:0000313" key="5">
    <source>
        <dbReference type="Proteomes" id="UP000229570"/>
    </source>
</evidence>
<gene>
    <name evidence="4" type="ORF">COV86_03865</name>
</gene>
<dbReference type="PANTHER" id="PTHR34136:SF1">
    <property type="entry name" value="UDP-N-ACETYL-D-MANNOSAMINURONIC ACID TRANSFERASE"/>
    <property type="match status" value="1"/>
</dbReference>
<sequence length="206" mass="23960">MFSKKLQTSLNSFNLVLPDGQSLVWAVNFLYRNSFKERIYGPDLLLKLCSRCEKEKIKTIFCGNRTDLVNNKIKIKYPKLKTIVLPDLNYKKVNNTDVNLLSTTLSKYKKSIIFIGIGSPAQHLLLTKLKQIEKPIIAVGAAFDFISGAKKQAPAFFQRAGLEWLFRLINEPRRLWKRYLIYAPLFIFLVFLQKYNLLTKKHEKNN</sequence>
<evidence type="ECO:0000256" key="2">
    <source>
        <dbReference type="ARBA" id="ARBA00022679"/>
    </source>
</evidence>
<accession>A0A2H0KPG7</accession>
<dbReference type="GO" id="GO:0016758">
    <property type="term" value="F:hexosyltransferase activity"/>
    <property type="evidence" value="ECO:0007669"/>
    <property type="project" value="TreeGrafter"/>
</dbReference>
<evidence type="ECO:0000256" key="1">
    <source>
        <dbReference type="ARBA" id="ARBA00022676"/>
    </source>
</evidence>
<dbReference type="AlphaFoldDB" id="A0A2H0KPG7"/>
<dbReference type="Proteomes" id="UP000229570">
    <property type="component" value="Unassembled WGS sequence"/>
</dbReference>
<comment type="caution">
    <text evidence="4">The sequence shown here is derived from an EMBL/GenBank/DDBJ whole genome shotgun (WGS) entry which is preliminary data.</text>
</comment>
<keyword evidence="2" id="KW-0808">Transferase</keyword>
<evidence type="ECO:0000313" key="4">
    <source>
        <dbReference type="EMBL" id="PIQ72274.1"/>
    </source>
</evidence>
<keyword evidence="1" id="KW-0328">Glycosyltransferase</keyword>
<evidence type="ECO:0008006" key="6">
    <source>
        <dbReference type="Google" id="ProtNLM"/>
    </source>
</evidence>
<dbReference type="CDD" id="cd06533">
    <property type="entry name" value="Glyco_transf_WecG_TagA"/>
    <property type="match status" value="1"/>
</dbReference>
<keyword evidence="3" id="KW-0472">Membrane</keyword>
<keyword evidence="3" id="KW-0812">Transmembrane</keyword>
<dbReference type="Pfam" id="PF03808">
    <property type="entry name" value="Glyco_tran_WecG"/>
    <property type="match status" value="1"/>
</dbReference>
<organism evidence="4 5">
    <name type="scientific">Candidatus Roizmanbacteria bacterium CG11_big_fil_rev_8_21_14_0_20_35_14</name>
    <dbReference type="NCBI Taxonomy" id="1974855"/>
    <lineage>
        <taxon>Bacteria</taxon>
        <taxon>Candidatus Roizmaniibacteriota</taxon>
    </lineage>
</organism>
<dbReference type="InterPro" id="IPR004629">
    <property type="entry name" value="WecG_TagA_CpsF"/>
</dbReference>